<sequence>MTEIKSVLVANNHLDYFGGSETFTFALIEGLLAKGFDVEYFTFVKGNFSKLIEQKLNVGFMSKDSYDLVLANHNTCVRFLKDKGLVVQTCHGIYPDLEQPSIFADFHVAISQEVANYLAVKGFPSAIIMNGINTDRFYSKKALNDNLKSVLSLCHSESANSFLKDVCDELKVDFLCIEKFENRTWEIEDLINKSDMVVGLGRSAYEAMACGRPVIIYDQRPYAESFADGYVVDKLANSLVNNCSGRFYKMKMTKEMMVKEFKKYKKTDGEVLRNFIVDNLSMSASVDKYLALVNDCILNKDIIKKNTVFRSLKFSFGNSLARKFVKRFYKNYYKASV</sequence>
<comment type="caution">
    <text evidence="1">The sequence shown here is derived from an EMBL/GenBank/DDBJ whole genome shotgun (WGS) entry which is preliminary data.</text>
</comment>
<evidence type="ECO:0000313" key="1">
    <source>
        <dbReference type="EMBL" id="MFD2892892.1"/>
    </source>
</evidence>
<proteinExistence type="predicted"/>
<organism evidence="1 2">
    <name type="scientific">Flavobacterium chuncheonense</name>
    <dbReference type="NCBI Taxonomy" id="2026653"/>
    <lineage>
        <taxon>Bacteria</taxon>
        <taxon>Pseudomonadati</taxon>
        <taxon>Bacteroidota</taxon>
        <taxon>Flavobacteriia</taxon>
        <taxon>Flavobacteriales</taxon>
        <taxon>Flavobacteriaceae</taxon>
        <taxon>Flavobacterium</taxon>
    </lineage>
</organism>
<dbReference type="EMBL" id="JBHUPC010000020">
    <property type="protein sequence ID" value="MFD2892892.1"/>
    <property type="molecule type" value="Genomic_DNA"/>
</dbReference>
<dbReference type="SUPFAM" id="SSF53756">
    <property type="entry name" value="UDP-Glycosyltransferase/glycogen phosphorylase"/>
    <property type="match status" value="1"/>
</dbReference>
<keyword evidence="2" id="KW-1185">Reference proteome</keyword>
<gene>
    <name evidence="1" type="ORF">ACFS5J_12800</name>
</gene>
<protein>
    <submittedName>
        <fullName evidence="1">Glycosyltransferase</fullName>
    </submittedName>
</protein>
<dbReference type="RefSeq" id="WP_379812624.1">
    <property type="nucleotide sequence ID" value="NZ_JBHUPC010000020.1"/>
</dbReference>
<evidence type="ECO:0000313" key="2">
    <source>
        <dbReference type="Proteomes" id="UP001597534"/>
    </source>
</evidence>
<dbReference type="Gene3D" id="3.40.50.2000">
    <property type="entry name" value="Glycogen Phosphorylase B"/>
    <property type="match status" value="2"/>
</dbReference>
<reference evidence="2" key="1">
    <citation type="journal article" date="2019" name="Int. J. Syst. Evol. Microbiol.">
        <title>The Global Catalogue of Microorganisms (GCM) 10K type strain sequencing project: providing services to taxonomists for standard genome sequencing and annotation.</title>
        <authorList>
            <consortium name="The Broad Institute Genomics Platform"/>
            <consortium name="The Broad Institute Genome Sequencing Center for Infectious Disease"/>
            <person name="Wu L."/>
            <person name="Ma J."/>
        </authorList>
    </citation>
    <scope>NUCLEOTIDE SEQUENCE [LARGE SCALE GENOMIC DNA]</scope>
    <source>
        <strain evidence="2">KCTC 22671</strain>
    </source>
</reference>
<accession>A0ABW5YPR8</accession>
<name>A0ABW5YPR8_9FLAO</name>
<dbReference type="Proteomes" id="UP001597534">
    <property type="component" value="Unassembled WGS sequence"/>
</dbReference>